<dbReference type="EMBL" id="KB445803">
    <property type="protein sequence ID" value="EMD34218.1"/>
    <property type="molecule type" value="Genomic_DNA"/>
</dbReference>
<evidence type="ECO:0000313" key="3">
    <source>
        <dbReference type="Proteomes" id="UP000016930"/>
    </source>
</evidence>
<accession>M2QB43</accession>
<proteinExistence type="predicted"/>
<feature type="non-terminal residue" evidence="2">
    <location>
        <position position="1"/>
    </location>
</feature>
<feature type="domain" description="BTB" evidence="1">
    <location>
        <begin position="9"/>
        <end position="109"/>
    </location>
</feature>
<dbReference type="OrthoDB" id="3027208at2759"/>
<evidence type="ECO:0000259" key="1">
    <source>
        <dbReference type="Pfam" id="PF00651"/>
    </source>
</evidence>
<dbReference type="Proteomes" id="UP000016930">
    <property type="component" value="Unassembled WGS sequence"/>
</dbReference>
<dbReference type="SUPFAM" id="SSF54695">
    <property type="entry name" value="POZ domain"/>
    <property type="match status" value="1"/>
</dbReference>
<name>M2QB43_CERS8</name>
<evidence type="ECO:0000313" key="2">
    <source>
        <dbReference type="EMBL" id="EMD34218.1"/>
    </source>
</evidence>
<dbReference type="InterPro" id="IPR011333">
    <property type="entry name" value="SKP1/BTB/POZ_sf"/>
</dbReference>
<dbReference type="InterPro" id="IPR000210">
    <property type="entry name" value="BTB/POZ_dom"/>
</dbReference>
<dbReference type="AlphaFoldDB" id="M2QB43"/>
<dbReference type="Pfam" id="PF00651">
    <property type="entry name" value="BTB"/>
    <property type="match status" value="1"/>
</dbReference>
<reference evidence="2 3" key="1">
    <citation type="journal article" date="2012" name="Proc. Natl. Acad. Sci. U.S.A.">
        <title>Comparative genomics of Ceriporiopsis subvermispora and Phanerochaete chrysosporium provide insight into selective ligninolysis.</title>
        <authorList>
            <person name="Fernandez-Fueyo E."/>
            <person name="Ruiz-Duenas F.J."/>
            <person name="Ferreira P."/>
            <person name="Floudas D."/>
            <person name="Hibbett D.S."/>
            <person name="Canessa P."/>
            <person name="Larrondo L.F."/>
            <person name="James T.Y."/>
            <person name="Seelenfreund D."/>
            <person name="Lobos S."/>
            <person name="Polanco R."/>
            <person name="Tello M."/>
            <person name="Honda Y."/>
            <person name="Watanabe T."/>
            <person name="Watanabe T."/>
            <person name="Ryu J.S."/>
            <person name="Kubicek C.P."/>
            <person name="Schmoll M."/>
            <person name="Gaskell J."/>
            <person name="Hammel K.E."/>
            <person name="St John F.J."/>
            <person name="Vanden Wymelenberg A."/>
            <person name="Sabat G."/>
            <person name="Splinter BonDurant S."/>
            <person name="Syed K."/>
            <person name="Yadav J.S."/>
            <person name="Doddapaneni H."/>
            <person name="Subramanian V."/>
            <person name="Lavin J.L."/>
            <person name="Oguiza J.A."/>
            <person name="Perez G."/>
            <person name="Pisabarro A.G."/>
            <person name="Ramirez L."/>
            <person name="Santoyo F."/>
            <person name="Master E."/>
            <person name="Coutinho P.M."/>
            <person name="Henrissat B."/>
            <person name="Lombard V."/>
            <person name="Magnuson J.K."/>
            <person name="Kuees U."/>
            <person name="Hori C."/>
            <person name="Igarashi K."/>
            <person name="Samejima M."/>
            <person name="Held B.W."/>
            <person name="Barry K.W."/>
            <person name="LaButti K.M."/>
            <person name="Lapidus A."/>
            <person name="Lindquist E.A."/>
            <person name="Lucas S.M."/>
            <person name="Riley R."/>
            <person name="Salamov A.A."/>
            <person name="Hoffmeister D."/>
            <person name="Schwenk D."/>
            <person name="Hadar Y."/>
            <person name="Yarden O."/>
            <person name="de Vries R.P."/>
            <person name="Wiebenga A."/>
            <person name="Stenlid J."/>
            <person name="Eastwood D."/>
            <person name="Grigoriev I.V."/>
            <person name="Berka R.M."/>
            <person name="Blanchette R.A."/>
            <person name="Kersten P."/>
            <person name="Martinez A.T."/>
            <person name="Vicuna R."/>
            <person name="Cullen D."/>
        </authorList>
    </citation>
    <scope>NUCLEOTIDE SEQUENCE [LARGE SCALE GENOMIC DNA]</scope>
    <source>
        <strain evidence="2 3">B</strain>
    </source>
</reference>
<organism evidence="2 3">
    <name type="scientific">Ceriporiopsis subvermispora (strain B)</name>
    <name type="common">White-rot fungus</name>
    <name type="synonym">Gelatoporia subvermispora</name>
    <dbReference type="NCBI Taxonomy" id="914234"/>
    <lineage>
        <taxon>Eukaryota</taxon>
        <taxon>Fungi</taxon>
        <taxon>Dikarya</taxon>
        <taxon>Basidiomycota</taxon>
        <taxon>Agaricomycotina</taxon>
        <taxon>Agaricomycetes</taxon>
        <taxon>Polyporales</taxon>
        <taxon>Gelatoporiaceae</taxon>
        <taxon>Gelatoporia</taxon>
    </lineage>
</organism>
<gene>
    <name evidence="2" type="ORF">CERSUDRAFT_33702</name>
</gene>
<sequence>DLWLPDGNIVIVAEGFCFRVYRGILEWYSVVFKDMFQTPQPEDSEKIEGCAVVRLWDEPADLGCLLGHLFCQPYYNQRLEFEELAVLIRLAHKYQMDSVLEPALQHLKETFPERFAN</sequence>
<feature type="non-terminal residue" evidence="2">
    <location>
        <position position="117"/>
    </location>
</feature>
<dbReference type="Gene3D" id="3.30.710.10">
    <property type="entry name" value="Potassium Channel Kv1.1, Chain A"/>
    <property type="match status" value="1"/>
</dbReference>
<protein>
    <recommendedName>
        <fullName evidence="1">BTB domain-containing protein</fullName>
    </recommendedName>
</protein>
<keyword evidence="3" id="KW-1185">Reference proteome</keyword>
<dbReference type="HOGENOM" id="CLU_141136_0_0_1"/>